<comment type="caution">
    <text evidence="2">The sequence shown here is derived from an EMBL/GenBank/DDBJ whole genome shotgun (WGS) entry which is preliminary data.</text>
</comment>
<organism evidence="2 3">
    <name type="scientific">Nannochloropsis gaditana</name>
    <dbReference type="NCBI Taxonomy" id="72520"/>
    <lineage>
        <taxon>Eukaryota</taxon>
        <taxon>Sar</taxon>
        <taxon>Stramenopiles</taxon>
        <taxon>Ochrophyta</taxon>
        <taxon>Eustigmatophyceae</taxon>
        <taxon>Eustigmatales</taxon>
        <taxon>Monodopsidaceae</taxon>
        <taxon>Nannochloropsis</taxon>
    </lineage>
</organism>
<proteinExistence type="predicted"/>
<feature type="compositionally biased region" description="Basic residues" evidence="1">
    <location>
        <begin position="247"/>
        <end position="257"/>
    </location>
</feature>
<dbReference type="EMBL" id="AZIL01000558">
    <property type="protein sequence ID" value="EWM26937.1"/>
    <property type="molecule type" value="Genomic_DNA"/>
</dbReference>
<evidence type="ECO:0000313" key="2">
    <source>
        <dbReference type="EMBL" id="EWM26937.1"/>
    </source>
</evidence>
<dbReference type="Proteomes" id="UP000019335">
    <property type="component" value="Chromosome 7"/>
</dbReference>
<feature type="region of interest" description="Disordered" evidence="1">
    <location>
        <begin position="97"/>
        <end position="155"/>
    </location>
</feature>
<feature type="region of interest" description="Disordered" evidence="1">
    <location>
        <begin position="1"/>
        <end position="76"/>
    </location>
</feature>
<accession>W7TLN4</accession>
<keyword evidence="3" id="KW-1185">Reference proteome</keyword>
<name>W7TLN4_9STRA</name>
<feature type="compositionally biased region" description="Pro residues" evidence="1">
    <location>
        <begin position="1"/>
        <end position="15"/>
    </location>
</feature>
<gene>
    <name evidence="2" type="ORF">Naga_102570g1</name>
</gene>
<feature type="compositionally biased region" description="Pro residues" evidence="1">
    <location>
        <begin position="51"/>
        <end position="62"/>
    </location>
</feature>
<feature type="compositionally biased region" description="Low complexity" evidence="1">
    <location>
        <begin position="232"/>
        <end position="246"/>
    </location>
</feature>
<feature type="compositionally biased region" description="Basic and acidic residues" evidence="1">
    <location>
        <begin position="18"/>
        <end position="35"/>
    </location>
</feature>
<protein>
    <submittedName>
        <fullName evidence="2">Uncharacterized protein</fullName>
    </submittedName>
</protein>
<reference evidence="2 3" key="1">
    <citation type="journal article" date="2014" name="Mol. Plant">
        <title>Chromosome Scale Genome Assembly and Transcriptome Profiling of Nannochloropsis gaditana in Nitrogen Depletion.</title>
        <authorList>
            <person name="Corteggiani Carpinelli E."/>
            <person name="Telatin A."/>
            <person name="Vitulo N."/>
            <person name="Forcato C."/>
            <person name="D'Angelo M."/>
            <person name="Schiavon R."/>
            <person name="Vezzi A."/>
            <person name="Giacometti G.M."/>
            <person name="Morosinotto T."/>
            <person name="Valle G."/>
        </authorList>
    </citation>
    <scope>NUCLEOTIDE SEQUENCE [LARGE SCALE GENOMIC DNA]</scope>
    <source>
        <strain evidence="2 3">B-31</strain>
    </source>
</reference>
<feature type="non-terminal residue" evidence="2">
    <location>
        <position position="1"/>
    </location>
</feature>
<sequence>LPGHPPPLPLRPPRPARSAKEAWAEGRAGGREGPRGIRRSTGSENAATRALPPPPLPPPRPPTTGSTRKKARLPPAKCNLAWASVARRGGLAAAAGALPTYPEEREEADRGPPAMGAKGRGKGRGGGRGGGGRGSPIQGARRTFPSRATPARRATVAGAGEWIGSDRVGARFLFARFFPFFFFLSVGVRVSPLSSSCTFHCPYIAPSPALLTLPPGTERWTPAPAITHREGSTANANARSRPASARRSSKRTMQRWR</sequence>
<dbReference type="AlphaFoldDB" id="W7TLN4"/>
<feature type="region of interest" description="Disordered" evidence="1">
    <location>
        <begin position="223"/>
        <end position="257"/>
    </location>
</feature>
<evidence type="ECO:0000256" key="1">
    <source>
        <dbReference type="SAM" id="MobiDB-lite"/>
    </source>
</evidence>
<evidence type="ECO:0000313" key="3">
    <source>
        <dbReference type="Proteomes" id="UP000019335"/>
    </source>
</evidence>